<dbReference type="GO" id="GO:0004602">
    <property type="term" value="F:glutathione peroxidase activity"/>
    <property type="evidence" value="ECO:0007669"/>
    <property type="project" value="UniProtKB-ARBA"/>
</dbReference>
<dbReference type="PROSITE" id="PS50404">
    <property type="entry name" value="GST_NTER"/>
    <property type="match status" value="1"/>
</dbReference>
<dbReference type="PANTHER" id="PTHR44051:SF9">
    <property type="entry name" value="GLUTATHIONE S-TRANSFERASE 1"/>
    <property type="match status" value="1"/>
</dbReference>
<dbReference type="InterPro" id="IPR036282">
    <property type="entry name" value="Glutathione-S-Trfase_C_sf"/>
</dbReference>
<dbReference type="InterPro" id="IPR040079">
    <property type="entry name" value="Glutathione_S-Trfase"/>
</dbReference>
<keyword evidence="8" id="KW-1185">Reference proteome</keyword>
<dbReference type="Gene3D" id="3.40.30.10">
    <property type="entry name" value="Glutaredoxin"/>
    <property type="match status" value="1"/>
</dbReference>
<dbReference type="GO" id="GO:0005737">
    <property type="term" value="C:cytoplasm"/>
    <property type="evidence" value="ECO:0007669"/>
    <property type="project" value="UniProtKB-ARBA"/>
</dbReference>
<gene>
    <name evidence="7" type="ORF">BO70DRAFT_358977</name>
</gene>
<dbReference type="STRING" id="1448321.A0A317WU93"/>
<protein>
    <recommendedName>
        <fullName evidence="2">glutathione transferase</fullName>
        <ecNumber evidence="2">2.5.1.18</ecNumber>
    </recommendedName>
</protein>
<dbReference type="Proteomes" id="UP000247233">
    <property type="component" value="Unassembled WGS sequence"/>
</dbReference>
<evidence type="ECO:0000259" key="5">
    <source>
        <dbReference type="PROSITE" id="PS50404"/>
    </source>
</evidence>
<dbReference type="FunFam" id="3.40.30.10:FF:000156">
    <property type="entry name" value="Glutathione S-transferase 1"/>
    <property type="match status" value="1"/>
</dbReference>
<dbReference type="SUPFAM" id="SSF47616">
    <property type="entry name" value="GST C-terminal domain-like"/>
    <property type="match status" value="1"/>
</dbReference>
<dbReference type="SFLD" id="SFLDG01150">
    <property type="entry name" value="Main.1:_Beta-like"/>
    <property type="match status" value="1"/>
</dbReference>
<evidence type="ECO:0000256" key="3">
    <source>
        <dbReference type="ARBA" id="ARBA00022679"/>
    </source>
</evidence>
<dbReference type="Pfam" id="PF13410">
    <property type="entry name" value="GST_C_2"/>
    <property type="match status" value="1"/>
</dbReference>
<dbReference type="EC" id="2.5.1.18" evidence="2"/>
<dbReference type="RefSeq" id="XP_025402815.1">
    <property type="nucleotide sequence ID" value="XM_025542428.1"/>
</dbReference>
<accession>A0A317WU93</accession>
<dbReference type="AlphaFoldDB" id="A0A317WU93"/>
<sequence>MPLTIHHLRLSQSERVIWLCEELSIPYDLKCYDRNPTTSLAPDAYRALHPVGTAPVIEDGPVVLAESGAIFEYILAKYGEGRRLVLPPSHPNYPDYVFWLHHANGSIMPTLMAVMAGGASAEEAGKEGSGAAGGVGGKLAEVMRDRLRRSLLAMEKQLGRYRFLAGDEFTAADCMVLFPLATMRLWVPFGLEEYPALVEYLGRVGTREACRVATEKGDPGLVRPLGAVVTGGRGL</sequence>
<dbReference type="Gene3D" id="1.20.1050.10">
    <property type="match status" value="1"/>
</dbReference>
<dbReference type="GO" id="GO:0004364">
    <property type="term" value="F:glutathione transferase activity"/>
    <property type="evidence" value="ECO:0007669"/>
    <property type="project" value="UniProtKB-EC"/>
</dbReference>
<evidence type="ECO:0000256" key="4">
    <source>
        <dbReference type="ARBA" id="ARBA00047960"/>
    </source>
</evidence>
<organism evidence="7 8">
    <name type="scientific">Aspergillus heteromorphus CBS 117.55</name>
    <dbReference type="NCBI Taxonomy" id="1448321"/>
    <lineage>
        <taxon>Eukaryota</taxon>
        <taxon>Fungi</taxon>
        <taxon>Dikarya</taxon>
        <taxon>Ascomycota</taxon>
        <taxon>Pezizomycotina</taxon>
        <taxon>Eurotiomycetes</taxon>
        <taxon>Eurotiomycetidae</taxon>
        <taxon>Eurotiales</taxon>
        <taxon>Aspergillaceae</taxon>
        <taxon>Aspergillus</taxon>
        <taxon>Aspergillus subgen. Circumdati</taxon>
    </lineage>
</organism>
<evidence type="ECO:0000259" key="6">
    <source>
        <dbReference type="PROSITE" id="PS50405"/>
    </source>
</evidence>
<comment type="caution">
    <text evidence="7">The sequence shown here is derived from an EMBL/GenBank/DDBJ whole genome shotgun (WGS) entry which is preliminary data.</text>
</comment>
<comment type="catalytic activity">
    <reaction evidence="4">
        <text>RX + glutathione = an S-substituted glutathione + a halide anion + H(+)</text>
        <dbReference type="Rhea" id="RHEA:16437"/>
        <dbReference type="ChEBI" id="CHEBI:15378"/>
        <dbReference type="ChEBI" id="CHEBI:16042"/>
        <dbReference type="ChEBI" id="CHEBI:17792"/>
        <dbReference type="ChEBI" id="CHEBI:57925"/>
        <dbReference type="ChEBI" id="CHEBI:90779"/>
        <dbReference type="EC" id="2.5.1.18"/>
    </reaction>
</comment>
<evidence type="ECO:0000313" key="7">
    <source>
        <dbReference type="EMBL" id="PWY89984.1"/>
    </source>
</evidence>
<evidence type="ECO:0000256" key="2">
    <source>
        <dbReference type="ARBA" id="ARBA00012452"/>
    </source>
</evidence>
<dbReference type="PANTHER" id="PTHR44051">
    <property type="entry name" value="GLUTATHIONE S-TRANSFERASE-RELATED"/>
    <property type="match status" value="1"/>
</dbReference>
<feature type="domain" description="GST C-terminal" evidence="6">
    <location>
        <begin position="89"/>
        <end position="225"/>
    </location>
</feature>
<dbReference type="SUPFAM" id="SSF52833">
    <property type="entry name" value="Thioredoxin-like"/>
    <property type="match status" value="1"/>
</dbReference>
<dbReference type="Pfam" id="PF13409">
    <property type="entry name" value="GST_N_2"/>
    <property type="match status" value="1"/>
</dbReference>
<dbReference type="GeneID" id="37064665"/>
<dbReference type="SFLD" id="SFLDS00019">
    <property type="entry name" value="Glutathione_Transferase_(cytos"/>
    <property type="match status" value="1"/>
</dbReference>
<dbReference type="VEuPathDB" id="FungiDB:BO70DRAFT_358977"/>
<keyword evidence="3 7" id="KW-0808">Transferase</keyword>
<evidence type="ECO:0000256" key="1">
    <source>
        <dbReference type="ARBA" id="ARBA00007409"/>
    </source>
</evidence>
<dbReference type="InterPro" id="IPR036249">
    <property type="entry name" value="Thioredoxin-like_sf"/>
</dbReference>
<dbReference type="InterPro" id="IPR010987">
    <property type="entry name" value="Glutathione-S-Trfase_C-like"/>
</dbReference>
<dbReference type="SFLD" id="SFLDG00358">
    <property type="entry name" value="Main_(cytGST)"/>
    <property type="match status" value="1"/>
</dbReference>
<feature type="domain" description="GST N-terminal" evidence="5">
    <location>
        <begin position="1"/>
        <end position="82"/>
    </location>
</feature>
<dbReference type="EMBL" id="MSFL01000003">
    <property type="protein sequence ID" value="PWY89984.1"/>
    <property type="molecule type" value="Genomic_DNA"/>
</dbReference>
<dbReference type="InterPro" id="IPR004045">
    <property type="entry name" value="Glutathione_S-Trfase_N"/>
</dbReference>
<dbReference type="CDD" id="cd03046">
    <property type="entry name" value="GST_N_GTT1_like"/>
    <property type="match status" value="1"/>
</dbReference>
<evidence type="ECO:0000313" key="8">
    <source>
        <dbReference type="Proteomes" id="UP000247233"/>
    </source>
</evidence>
<dbReference type="OrthoDB" id="2309723at2759"/>
<comment type="similarity">
    <text evidence="1">Belongs to the GST superfamily.</text>
</comment>
<dbReference type="PROSITE" id="PS50405">
    <property type="entry name" value="GST_CTER"/>
    <property type="match status" value="1"/>
</dbReference>
<name>A0A317WU93_9EURO</name>
<reference evidence="7 8" key="1">
    <citation type="submission" date="2016-12" db="EMBL/GenBank/DDBJ databases">
        <title>The genomes of Aspergillus section Nigri reveals drivers in fungal speciation.</title>
        <authorList>
            <consortium name="DOE Joint Genome Institute"/>
            <person name="Vesth T.C."/>
            <person name="Nybo J."/>
            <person name="Theobald S."/>
            <person name="Brandl J."/>
            <person name="Frisvad J.C."/>
            <person name="Nielsen K.F."/>
            <person name="Lyhne E.K."/>
            <person name="Kogle M.E."/>
            <person name="Kuo A."/>
            <person name="Riley R."/>
            <person name="Clum A."/>
            <person name="Nolan M."/>
            <person name="Lipzen A."/>
            <person name="Salamov A."/>
            <person name="Henrissat B."/>
            <person name="Wiebenga A."/>
            <person name="De Vries R.P."/>
            <person name="Grigoriev I.V."/>
            <person name="Mortensen U.H."/>
            <person name="Andersen M.R."/>
            <person name="Baker S.E."/>
        </authorList>
    </citation>
    <scope>NUCLEOTIDE SEQUENCE [LARGE SCALE GENOMIC DNA]</scope>
    <source>
        <strain evidence="7 8">CBS 117.55</strain>
    </source>
</reference>
<proteinExistence type="inferred from homology"/>